<dbReference type="EMBL" id="VSSQ01070488">
    <property type="protein sequence ID" value="MPN22279.1"/>
    <property type="molecule type" value="Genomic_DNA"/>
</dbReference>
<protein>
    <submittedName>
        <fullName evidence="1">Uncharacterized protein</fullName>
    </submittedName>
</protein>
<gene>
    <name evidence="1" type="ORF">SDC9_169662</name>
</gene>
<accession>A0A645G907</accession>
<sequence length="157" mass="17611">MFRSHAGTAHFADLVTDGVESGNRKFHFGIETSGRGRLLCAENPVGADHLVVLFVHHQQVAAVVIETVAVKSVAAILQPSLFFPEHPVAEALGCFDFGRRLRQFQPEMIQFGQYRGFSAYRQAPEKITEAAAHPVRMEIQHNRCHHHSQAPFLLFLR</sequence>
<dbReference type="AlphaFoldDB" id="A0A645G907"/>
<evidence type="ECO:0000313" key="1">
    <source>
        <dbReference type="EMBL" id="MPN22279.1"/>
    </source>
</evidence>
<comment type="caution">
    <text evidence="1">The sequence shown here is derived from an EMBL/GenBank/DDBJ whole genome shotgun (WGS) entry which is preliminary data.</text>
</comment>
<reference evidence="1" key="1">
    <citation type="submission" date="2019-08" db="EMBL/GenBank/DDBJ databases">
        <authorList>
            <person name="Kucharzyk K."/>
            <person name="Murdoch R.W."/>
            <person name="Higgins S."/>
            <person name="Loffler F."/>
        </authorList>
    </citation>
    <scope>NUCLEOTIDE SEQUENCE</scope>
</reference>
<name>A0A645G907_9ZZZZ</name>
<proteinExistence type="predicted"/>
<organism evidence="1">
    <name type="scientific">bioreactor metagenome</name>
    <dbReference type="NCBI Taxonomy" id="1076179"/>
    <lineage>
        <taxon>unclassified sequences</taxon>
        <taxon>metagenomes</taxon>
        <taxon>ecological metagenomes</taxon>
    </lineage>
</organism>